<dbReference type="EMBL" id="PNHK01000002">
    <property type="protein sequence ID" value="PMD05354.1"/>
    <property type="molecule type" value="Genomic_DNA"/>
</dbReference>
<dbReference type="PROSITE" id="PS00062">
    <property type="entry name" value="ALDOKETO_REDUCTASE_2"/>
    <property type="match status" value="1"/>
</dbReference>
<name>A0A2N6VMK4_9MICO</name>
<gene>
    <name evidence="8" type="ORF">CJ199_04815</name>
</gene>
<dbReference type="PRINTS" id="PR00069">
    <property type="entry name" value="ALDKETRDTASE"/>
</dbReference>
<dbReference type="InterPro" id="IPR020471">
    <property type="entry name" value="AKR"/>
</dbReference>
<dbReference type="Gene3D" id="3.20.20.100">
    <property type="entry name" value="NADP-dependent oxidoreductase domain"/>
    <property type="match status" value="1"/>
</dbReference>
<sequence length="273" mass="30289">MTVPQLTLNDGNTIPQLGFGVWQISTDDIVPAVTTALETGYRHIDTAAIYKNEEGVGQAIAQSGIDRKDLFVTTKLWNNRHSDARVALEESLTKLGLDYVDLYLIHWPVPEQNKRLEAWSALEQAQSDGLVKSLGVSNFRESDLYELAKYASVRPVVNQIELHPTFTQVELSADNARYGAVTQAWSPLGRAHDLENPTVTQIAERIGRTPAQVVLRWHLQAGRIIFPKSATESRIRENFQVFDFALSDGDMAAISGPNTDNRIGPHPMDLGAE</sequence>
<feature type="domain" description="NADP-dependent oxidoreductase" evidence="7">
    <location>
        <begin position="17"/>
        <end position="255"/>
    </location>
</feature>
<feature type="site" description="Lowers pKa of active site Tyr" evidence="6">
    <location>
        <position position="75"/>
    </location>
</feature>
<dbReference type="GO" id="GO:0016616">
    <property type="term" value="F:oxidoreductase activity, acting on the CH-OH group of donors, NAD or NADP as acceptor"/>
    <property type="evidence" value="ECO:0007669"/>
    <property type="project" value="UniProtKB-ARBA"/>
</dbReference>
<evidence type="ECO:0000256" key="3">
    <source>
        <dbReference type="ARBA" id="ARBA00023002"/>
    </source>
</evidence>
<dbReference type="InterPro" id="IPR023210">
    <property type="entry name" value="NADP_OxRdtase_dom"/>
</dbReference>
<comment type="caution">
    <text evidence="8">The sequence shown here is derived from an EMBL/GenBank/DDBJ whole genome shotgun (WGS) entry which is preliminary data.</text>
</comment>
<evidence type="ECO:0000256" key="1">
    <source>
        <dbReference type="ARBA" id="ARBA00007905"/>
    </source>
</evidence>
<keyword evidence="3" id="KW-0560">Oxidoreductase</keyword>
<evidence type="ECO:0000256" key="2">
    <source>
        <dbReference type="ARBA" id="ARBA00022857"/>
    </source>
</evidence>
<dbReference type="PANTHER" id="PTHR43827:SF3">
    <property type="entry name" value="NADP-DEPENDENT OXIDOREDUCTASE DOMAIN-CONTAINING PROTEIN"/>
    <property type="match status" value="1"/>
</dbReference>
<evidence type="ECO:0000313" key="9">
    <source>
        <dbReference type="Proteomes" id="UP000235598"/>
    </source>
</evidence>
<accession>A0A2N6VMK4</accession>
<protein>
    <submittedName>
        <fullName evidence="8">Oxidoreductase</fullName>
    </submittedName>
</protein>
<reference evidence="8 9" key="1">
    <citation type="submission" date="2017-09" db="EMBL/GenBank/DDBJ databases">
        <title>Bacterial strain isolated from the female urinary microbiota.</title>
        <authorList>
            <person name="Thomas-White K."/>
            <person name="Kumar N."/>
            <person name="Forster S."/>
            <person name="Putonti C."/>
            <person name="Lawley T."/>
            <person name="Wolfe A.J."/>
        </authorList>
    </citation>
    <scope>NUCLEOTIDE SEQUENCE [LARGE SCALE GENOMIC DNA]</scope>
    <source>
        <strain evidence="8 9">UMB1301</strain>
    </source>
</reference>
<dbReference type="PIRSF" id="PIRSF000097">
    <property type="entry name" value="AKR"/>
    <property type="match status" value="1"/>
</dbReference>
<dbReference type="OrthoDB" id="9804790at2"/>
<dbReference type="Proteomes" id="UP000235598">
    <property type="component" value="Unassembled WGS sequence"/>
</dbReference>
<dbReference type="AlphaFoldDB" id="A0A2N6VMK4"/>
<dbReference type="FunFam" id="3.20.20.100:FF:000002">
    <property type="entry name" value="2,5-diketo-D-gluconic acid reductase A"/>
    <property type="match status" value="1"/>
</dbReference>
<evidence type="ECO:0000259" key="7">
    <source>
        <dbReference type="Pfam" id="PF00248"/>
    </source>
</evidence>
<dbReference type="Pfam" id="PF00248">
    <property type="entry name" value="Aldo_ket_red"/>
    <property type="match status" value="1"/>
</dbReference>
<evidence type="ECO:0000256" key="4">
    <source>
        <dbReference type="PIRSR" id="PIRSR000097-1"/>
    </source>
</evidence>
<dbReference type="SUPFAM" id="SSF51430">
    <property type="entry name" value="NAD(P)-linked oxidoreductase"/>
    <property type="match status" value="1"/>
</dbReference>
<dbReference type="PROSITE" id="PS00798">
    <property type="entry name" value="ALDOKETO_REDUCTASE_1"/>
    <property type="match status" value="1"/>
</dbReference>
<feature type="active site" description="Proton donor" evidence="4">
    <location>
        <position position="50"/>
    </location>
</feature>
<feature type="binding site" evidence="5">
    <location>
        <position position="106"/>
    </location>
    <ligand>
        <name>substrate</name>
    </ligand>
</feature>
<comment type="similarity">
    <text evidence="1">Belongs to the aldo/keto reductase family.</text>
</comment>
<dbReference type="InterPro" id="IPR036812">
    <property type="entry name" value="NAD(P)_OxRdtase_dom_sf"/>
</dbReference>
<organism evidence="8 9">
    <name type="scientific">Brevibacterium paucivorans</name>
    <dbReference type="NCBI Taxonomy" id="170994"/>
    <lineage>
        <taxon>Bacteria</taxon>
        <taxon>Bacillati</taxon>
        <taxon>Actinomycetota</taxon>
        <taxon>Actinomycetes</taxon>
        <taxon>Micrococcales</taxon>
        <taxon>Brevibacteriaceae</taxon>
        <taxon>Brevibacterium</taxon>
    </lineage>
</organism>
<keyword evidence="2" id="KW-0521">NADP</keyword>
<dbReference type="RefSeq" id="WP_102238389.1">
    <property type="nucleotide sequence ID" value="NZ_PNHK01000002.1"/>
</dbReference>
<evidence type="ECO:0000313" key="8">
    <source>
        <dbReference type="EMBL" id="PMD05354.1"/>
    </source>
</evidence>
<dbReference type="PANTHER" id="PTHR43827">
    <property type="entry name" value="2,5-DIKETO-D-GLUCONIC ACID REDUCTASE"/>
    <property type="match status" value="1"/>
</dbReference>
<dbReference type="InterPro" id="IPR018170">
    <property type="entry name" value="Aldo/ket_reductase_CS"/>
</dbReference>
<evidence type="ECO:0000256" key="5">
    <source>
        <dbReference type="PIRSR" id="PIRSR000097-2"/>
    </source>
</evidence>
<evidence type="ECO:0000256" key="6">
    <source>
        <dbReference type="PIRSR" id="PIRSR000097-3"/>
    </source>
</evidence>
<proteinExistence type="inferred from homology"/>